<dbReference type="EC" id="3.1.3.89" evidence="7"/>
<dbReference type="InterPro" id="IPR039356">
    <property type="entry name" value="YfbR/HDDC2"/>
</dbReference>
<dbReference type="Pfam" id="PF13023">
    <property type="entry name" value="HD_3"/>
    <property type="match status" value="1"/>
</dbReference>
<dbReference type="FunFam" id="1.10.3210.10:FF:000016">
    <property type="entry name" value="HD domain-containing protein 2"/>
    <property type="match status" value="1"/>
</dbReference>
<dbReference type="PANTHER" id="PTHR11845:SF13">
    <property type="entry name" value="5'-DEOXYNUCLEOTIDASE HDDC2"/>
    <property type="match status" value="1"/>
</dbReference>
<comment type="cofactor">
    <cofactor evidence="3">
        <name>Co(2+)</name>
        <dbReference type="ChEBI" id="CHEBI:48828"/>
    </cofactor>
</comment>
<evidence type="ECO:0000256" key="3">
    <source>
        <dbReference type="ARBA" id="ARBA00001941"/>
    </source>
</evidence>
<dbReference type="SMART" id="SM00471">
    <property type="entry name" value="HDc"/>
    <property type="match status" value="1"/>
</dbReference>
<gene>
    <name evidence="11" type="ORF">MICPUCDRAFT_44659</name>
</gene>
<name>C1MZR3_MICPC</name>
<evidence type="ECO:0000313" key="11">
    <source>
        <dbReference type="EMBL" id="EEH54648.1"/>
    </source>
</evidence>
<keyword evidence="9" id="KW-0378">Hydrolase</keyword>
<accession>C1MZR3</accession>
<evidence type="ECO:0000256" key="5">
    <source>
        <dbReference type="ARBA" id="ARBA00009999"/>
    </source>
</evidence>
<comment type="subunit">
    <text evidence="6">Homodimer.</text>
</comment>
<dbReference type="eggNOG" id="KOG3197">
    <property type="taxonomic scope" value="Eukaryota"/>
</dbReference>
<dbReference type="GO" id="GO:0046872">
    <property type="term" value="F:metal ion binding"/>
    <property type="evidence" value="ECO:0007669"/>
    <property type="project" value="UniProtKB-KW"/>
</dbReference>
<dbReference type="RefSeq" id="XP_003060998.1">
    <property type="nucleotide sequence ID" value="XM_003060952.1"/>
</dbReference>
<dbReference type="GO" id="GO:0005737">
    <property type="term" value="C:cytoplasm"/>
    <property type="evidence" value="ECO:0007669"/>
    <property type="project" value="TreeGrafter"/>
</dbReference>
<comment type="function">
    <text evidence="4">Catalyzes the dephosphorylation of the nucleoside 5'-monophosphates deoxyadenosine monophosphate (dAMP), deoxycytidine monophosphate (dCMP), deoxyguanosine monophosphate (dGMP) and deoxythymidine monophosphate (dTMP).</text>
</comment>
<evidence type="ECO:0000256" key="7">
    <source>
        <dbReference type="ARBA" id="ARBA00012964"/>
    </source>
</evidence>
<evidence type="ECO:0000256" key="9">
    <source>
        <dbReference type="ARBA" id="ARBA00022801"/>
    </source>
</evidence>
<dbReference type="EMBL" id="GG663743">
    <property type="protein sequence ID" value="EEH54648.1"/>
    <property type="molecule type" value="Genomic_DNA"/>
</dbReference>
<evidence type="ECO:0000256" key="1">
    <source>
        <dbReference type="ARBA" id="ARBA00001638"/>
    </source>
</evidence>
<dbReference type="GO" id="GO:0002953">
    <property type="term" value="F:5'-deoxynucleotidase activity"/>
    <property type="evidence" value="ECO:0007669"/>
    <property type="project" value="UniProtKB-EC"/>
</dbReference>
<reference evidence="11 12" key="1">
    <citation type="journal article" date="2009" name="Science">
        <title>Green evolution and dynamic adaptations revealed by genomes of the marine picoeukaryotes Micromonas.</title>
        <authorList>
            <person name="Worden A.Z."/>
            <person name="Lee J.H."/>
            <person name="Mock T."/>
            <person name="Rouze P."/>
            <person name="Simmons M.P."/>
            <person name="Aerts A.L."/>
            <person name="Allen A.E."/>
            <person name="Cuvelier M.L."/>
            <person name="Derelle E."/>
            <person name="Everett M.V."/>
            <person name="Foulon E."/>
            <person name="Grimwood J."/>
            <person name="Gundlach H."/>
            <person name="Henrissat B."/>
            <person name="Napoli C."/>
            <person name="McDonald S.M."/>
            <person name="Parker M.S."/>
            <person name="Rombauts S."/>
            <person name="Salamov A."/>
            <person name="Von Dassow P."/>
            <person name="Badger J.H."/>
            <person name="Coutinho P.M."/>
            <person name="Demir E."/>
            <person name="Dubchak I."/>
            <person name="Gentemann C."/>
            <person name="Eikrem W."/>
            <person name="Gready J.E."/>
            <person name="John U."/>
            <person name="Lanier W."/>
            <person name="Lindquist E.A."/>
            <person name="Lucas S."/>
            <person name="Mayer K.F."/>
            <person name="Moreau H."/>
            <person name="Not F."/>
            <person name="Otillar R."/>
            <person name="Panaud O."/>
            <person name="Pangilinan J."/>
            <person name="Paulsen I."/>
            <person name="Piegu B."/>
            <person name="Poliakov A."/>
            <person name="Robbens S."/>
            <person name="Schmutz J."/>
            <person name="Toulza E."/>
            <person name="Wyss T."/>
            <person name="Zelensky A."/>
            <person name="Zhou K."/>
            <person name="Armbrust E.V."/>
            <person name="Bhattacharya D."/>
            <person name="Goodenough U.W."/>
            <person name="Van de Peer Y."/>
            <person name="Grigoriev I.V."/>
        </authorList>
    </citation>
    <scope>NUCLEOTIDE SEQUENCE [LARGE SCALE GENOMIC DNA]</scope>
    <source>
        <strain evidence="11 12">CCMP1545</strain>
    </source>
</reference>
<protein>
    <recommendedName>
        <fullName evidence="7">5'-deoxynucleotidase</fullName>
        <ecNumber evidence="7">3.1.3.89</ecNumber>
    </recommendedName>
</protein>
<comment type="similarity">
    <text evidence="5">Belongs to the HDDC2 family.</text>
</comment>
<feature type="domain" description="HD/PDEase" evidence="10">
    <location>
        <begin position="34"/>
        <end position="152"/>
    </location>
</feature>
<dbReference type="OrthoDB" id="10254258at2759"/>
<dbReference type="GeneID" id="9686437"/>
<dbReference type="Proteomes" id="UP000001876">
    <property type="component" value="Unassembled WGS sequence"/>
</dbReference>
<dbReference type="Gene3D" id="1.10.3210.10">
    <property type="entry name" value="Hypothetical protein af1432"/>
    <property type="match status" value="1"/>
</dbReference>
<evidence type="ECO:0000256" key="8">
    <source>
        <dbReference type="ARBA" id="ARBA00022723"/>
    </source>
</evidence>
<dbReference type="InterPro" id="IPR003607">
    <property type="entry name" value="HD/PDEase_dom"/>
</dbReference>
<sequence length="191" mass="20971">MASTPASRAIDFLHLTRNLKTTPRTGWVNHGVDKPESIADHMYRMSLMAMVASKSMPHLDQSRCVKLALIHDLAEAIVGDITPHDPVTKVEKAAMETGAMRLIRGMLGDDLGGDEIEALWQEYEDGVTDEAKLVKDLDKLEMIVQAGEYEREQGKDLSDFFASTRGKFATDVGKAWEAEIVSRRAGSGAAP</sequence>
<evidence type="ECO:0000259" key="10">
    <source>
        <dbReference type="SMART" id="SM00471"/>
    </source>
</evidence>
<comment type="catalytic activity">
    <reaction evidence="1">
        <text>a 2'-deoxyribonucleoside 5'-phosphate + H2O = a 2'-deoxyribonucleoside + phosphate</text>
        <dbReference type="Rhea" id="RHEA:36167"/>
        <dbReference type="ChEBI" id="CHEBI:15377"/>
        <dbReference type="ChEBI" id="CHEBI:18274"/>
        <dbReference type="ChEBI" id="CHEBI:43474"/>
        <dbReference type="ChEBI" id="CHEBI:65317"/>
        <dbReference type="EC" id="3.1.3.89"/>
    </reaction>
</comment>
<evidence type="ECO:0000256" key="2">
    <source>
        <dbReference type="ARBA" id="ARBA00001936"/>
    </source>
</evidence>
<comment type="cofactor">
    <cofactor evidence="2">
        <name>Mn(2+)</name>
        <dbReference type="ChEBI" id="CHEBI:29035"/>
    </cofactor>
</comment>
<evidence type="ECO:0000313" key="12">
    <source>
        <dbReference type="Proteomes" id="UP000001876"/>
    </source>
</evidence>
<evidence type="ECO:0000256" key="4">
    <source>
        <dbReference type="ARBA" id="ARBA00004074"/>
    </source>
</evidence>
<dbReference type="InterPro" id="IPR006674">
    <property type="entry name" value="HD_domain"/>
</dbReference>
<proteinExistence type="inferred from homology"/>
<keyword evidence="12" id="KW-1185">Reference proteome</keyword>
<organism evidence="12">
    <name type="scientific">Micromonas pusilla (strain CCMP1545)</name>
    <name type="common">Picoplanktonic green alga</name>
    <dbReference type="NCBI Taxonomy" id="564608"/>
    <lineage>
        <taxon>Eukaryota</taxon>
        <taxon>Viridiplantae</taxon>
        <taxon>Chlorophyta</taxon>
        <taxon>Mamiellophyceae</taxon>
        <taxon>Mamiellales</taxon>
        <taxon>Mamiellaceae</taxon>
        <taxon>Micromonas</taxon>
    </lineage>
</organism>
<dbReference type="STRING" id="564608.C1MZR3"/>
<dbReference type="OMA" id="TWRLCLM"/>
<dbReference type="PANTHER" id="PTHR11845">
    <property type="entry name" value="5'-DEOXYNUCLEOTIDASE HDDC2"/>
    <property type="match status" value="1"/>
</dbReference>
<dbReference type="SUPFAM" id="SSF109604">
    <property type="entry name" value="HD-domain/PDEase-like"/>
    <property type="match status" value="1"/>
</dbReference>
<evidence type="ECO:0000256" key="6">
    <source>
        <dbReference type="ARBA" id="ARBA00011738"/>
    </source>
</evidence>
<keyword evidence="8" id="KW-0479">Metal-binding</keyword>
<dbReference type="KEGG" id="mpp:MICPUCDRAFT_44659"/>
<dbReference type="AlphaFoldDB" id="C1MZR3"/>